<dbReference type="PANTHER" id="PTHR13604:SF0">
    <property type="entry name" value="ABASIC SITE PROCESSING PROTEIN HMCES"/>
    <property type="match status" value="1"/>
</dbReference>
<organism evidence="9 10">
    <name type="scientific">Roseobacter fucihabitans</name>
    <dbReference type="NCBI Taxonomy" id="1537242"/>
    <lineage>
        <taxon>Bacteria</taxon>
        <taxon>Pseudomonadati</taxon>
        <taxon>Pseudomonadota</taxon>
        <taxon>Alphaproteobacteria</taxon>
        <taxon>Rhodobacterales</taxon>
        <taxon>Roseobacteraceae</taxon>
        <taxon>Roseobacter</taxon>
    </lineage>
</organism>
<keyword evidence="10" id="KW-1185">Reference proteome</keyword>
<evidence type="ECO:0000256" key="3">
    <source>
        <dbReference type="ARBA" id="ARBA00022763"/>
    </source>
</evidence>
<keyword evidence="7" id="KW-0456">Lyase</keyword>
<evidence type="ECO:0000256" key="1">
    <source>
        <dbReference type="ARBA" id="ARBA00008136"/>
    </source>
</evidence>
<accession>A0ABZ2BXV0</accession>
<keyword evidence="5" id="KW-0190">Covalent protein-DNA linkage</keyword>
<dbReference type="SUPFAM" id="SSF143081">
    <property type="entry name" value="BB1717-like"/>
    <property type="match status" value="1"/>
</dbReference>
<evidence type="ECO:0000313" key="9">
    <source>
        <dbReference type="EMBL" id="WVX50141.1"/>
    </source>
</evidence>
<comment type="similarity">
    <text evidence="1 8">Belongs to the SOS response-associated peptidase family.</text>
</comment>
<evidence type="ECO:0000256" key="6">
    <source>
        <dbReference type="ARBA" id="ARBA00023125"/>
    </source>
</evidence>
<sequence length="228" mass="25066">MCGRLALTLPSDAMAQMFGAQPGNDLPSVPNYNICPTDQIHVVCGALDGPRRLTSMRWGFVPHWYKTLNDGPLLINARAETIAEKPAFSQAARRRRALVIASGFYEWTKSPDGQRNPWYMSPAQGDVLVMAAIWQEWQNPEGEALRSCALVTTAANRDMAKIHHRMPVIVQPEDWPLWLGEAGHGAARLMRATDEGGLKMHRVDRAVNSNRAAGSALIVPLVAQSDAC</sequence>
<dbReference type="InterPro" id="IPR036590">
    <property type="entry name" value="SRAP-like"/>
</dbReference>
<gene>
    <name evidence="9" type="primary">yedK</name>
    <name evidence="9" type="ORF">ROLI_032370</name>
</gene>
<reference evidence="10" key="1">
    <citation type="submission" date="2024-01" db="EMBL/GenBank/DDBJ databases">
        <title>Roseobacter fucihabitans sp. nov., isolated from the brown alga Fucus spiralis.</title>
        <authorList>
            <person name="Hahnke S."/>
            <person name="Berger M."/>
            <person name="Schlingloff A."/>
            <person name="Athale I."/>
            <person name="Neumann-Schaal M."/>
            <person name="Adenaya A."/>
            <person name="Poehlein A."/>
            <person name="Daniel R."/>
            <person name="Pertersen J."/>
            <person name="Brinkhoff T."/>
        </authorList>
    </citation>
    <scope>NUCLEOTIDE SEQUENCE [LARGE SCALE GENOMIC DNA]</scope>
    <source>
        <strain evidence="10">B14</strain>
    </source>
</reference>
<evidence type="ECO:0000313" key="10">
    <source>
        <dbReference type="Proteomes" id="UP001318682"/>
    </source>
</evidence>
<dbReference type="Pfam" id="PF02586">
    <property type="entry name" value="SRAP"/>
    <property type="match status" value="1"/>
</dbReference>
<dbReference type="EC" id="3.4.-.-" evidence="8"/>
<keyword evidence="4 8" id="KW-0378">Hydrolase</keyword>
<protein>
    <recommendedName>
        <fullName evidence="8">Abasic site processing protein</fullName>
        <ecNumber evidence="8">3.4.-.-</ecNumber>
    </recommendedName>
</protein>
<keyword evidence="3" id="KW-0227">DNA damage</keyword>
<dbReference type="InterPro" id="IPR003738">
    <property type="entry name" value="SRAP"/>
</dbReference>
<evidence type="ECO:0000256" key="4">
    <source>
        <dbReference type="ARBA" id="ARBA00022801"/>
    </source>
</evidence>
<evidence type="ECO:0000256" key="5">
    <source>
        <dbReference type="ARBA" id="ARBA00023124"/>
    </source>
</evidence>
<dbReference type="EMBL" id="CP143423">
    <property type="protein sequence ID" value="WVX50141.1"/>
    <property type="molecule type" value="Genomic_DNA"/>
</dbReference>
<dbReference type="RefSeq" id="WP_187429451.1">
    <property type="nucleotide sequence ID" value="NZ_CP143423.1"/>
</dbReference>
<proteinExistence type="inferred from homology"/>
<evidence type="ECO:0000256" key="8">
    <source>
        <dbReference type="RuleBase" id="RU364100"/>
    </source>
</evidence>
<dbReference type="PANTHER" id="PTHR13604">
    <property type="entry name" value="DC12-RELATED"/>
    <property type="match status" value="1"/>
</dbReference>
<keyword evidence="6" id="KW-0238">DNA-binding</keyword>
<evidence type="ECO:0000256" key="2">
    <source>
        <dbReference type="ARBA" id="ARBA00022670"/>
    </source>
</evidence>
<dbReference type="Gene3D" id="3.90.1680.10">
    <property type="entry name" value="SOS response associated peptidase-like"/>
    <property type="match status" value="1"/>
</dbReference>
<evidence type="ECO:0000256" key="7">
    <source>
        <dbReference type="ARBA" id="ARBA00023239"/>
    </source>
</evidence>
<keyword evidence="2 8" id="KW-0645">Protease</keyword>
<name>A0ABZ2BXV0_9RHOB</name>
<dbReference type="GO" id="GO:0016787">
    <property type="term" value="F:hydrolase activity"/>
    <property type="evidence" value="ECO:0007669"/>
    <property type="project" value="UniProtKB-KW"/>
</dbReference>
<dbReference type="Proteomes" id="UP001318682">
    <property type="component" value="Chromosome"/>
</dbReference>